<dbReference type="GO" id="GO:0005615">
    <property type="term" value="C:extracellular space"/>
    <property type="evidence" value="ECO:0007669"/>
    <property type="project" value="UniProtKB-KW"/>
</dbReference>
<dbReference type="SMART" id="SM00199">
    <property type="entry name" value="SCY"/>
    <property type="match status" value="1"/>
</dbReference>
<comment type="similarity">
    <text evidence="2 9">Belongs to the intercrine beta (chemokine CC) family.</text>
</comment>
<organism evidence="11 12">
    <name type="scientific">Aldrovandia affinis</name>
    <dbReference type="NCBI Taxonomy" id="143900"/>
    <lineage>
        <taxon>Eukaryota</taxon>
        <taxon>Metazoa</taxon>
        <taxon>Chordata</taxon>
        <taxon>Craniata</taxon>
        <taxon>Vertebrata</taxon>
        <taxon>Euteleostomi</taxon>
        <taxon>Actinopterygii</taxon>
        <taxon>Neopterygii</taxon>
        <taxon>Teleostei</taxon>
        <taxon>Notacanthiformes</taxon>
        <taxon>Halosauridae</taxon>
        <taxon>Aldrovandia</taxon>
    </lineage>
</organism>
<gene>
    <name evidence="11" type="ORF">AAFF_G00253960</name>
</gene>
<evidence type="ECO:0000259" key="10">
    <source>
        <dbReference type="SMART" id="SM00199"/>
    </source>
</evidence>
<dbReference type="Pfam" id="PF00048">
    <property type="entry name" value="IL8"/>
    <property type="match status" value="1"/>
</dbReference>
<evidence type="ECO:0000313" key="12">
    <source>
        <dbReference type="Proteomes" id="UP001221898"/>
    </source>
</evidence>
<evidence type="ECO:0000256" key="1">
    <source>
        <dbReference type="ARBA" id="ARBA00004613"/>
    </source>
</evidence>
<feature type="signal peptide" evidence="9">
    <location>
        <begin position="1"/>
        <end position="22"/>
    </location>
</feature>
<comment type="subunit">
    <text evidence="8">Self-associates. Also heterodimer of MIP-1-alpha(4-69) and MIP-1-beta(3-69). Interacts with CCR1.</text>
</comment>
<dbReference type="InterPro" id="IPR001811">
    <property type="entry name" value="Chemokine_IL8-like_dom"/>
</dbReference>
<keyword evidence="3 9" id="KW-0202">Cytokine</keyword>
<dbReference type="EMBL" id="JAINUG010000340">
    <property type="protein sequence ID" value="KAJ8377780.1"/>
    <property type="molecule type" value="Genomic_DNA"/>
</dbReference>
<dbReference type="CDD" id="cd00272">
    <property type="entry name" value="Chemokine_CC"/>
    <property type="match status" value="1"/>
</dbReference>
<feature type="chain" id="PRO_5041779024" description="C-C motif chemokine" evidence="9">
    <location>
        <begin position="23"/>
        <end position="95"/>
    </location>
</feature>
<comment type="caution">
    <text evidence="11">The sequence shown here is derived from an EMBL/GenBank/DDBJ whole genome shotgun (WGS) entry which is preliminary data.</text>
</comment>
<evidence type="ECO:0000256" key="4">
    <source>
        <dbReference type="ARBA" id="ARBA00022525"/>
    </source>
</evidence>
<dbReference type="InterPro" id="IPR036048">
    <property type="entry name" value="Interleukin_8-like_sf"/>
</dbReference>
<dbReference type="Gene3D" id="2.40.50.40">
    <property type="match status" value="1"/>
</dbReference>
<evidence type="ECO:0000256" key="8">
    <source>
        <dbReference type="ARBA" id="ARBA00046726"/>
    </source>
</evidence>
<evidence type="ECO:0000256" key="9">
    <source>
        <dbReference type="RuleBase" id="RU361150"/>
    </source>
</evidence>
<dbReference type="GO" id="GO:0008009">
    <property type="term" value="F:chemokine activity"/>
    <property type="evidence" value="ECO:0007669"/>
    <property type="project" value="InterPro"/>
</dbReference>
<dbReference type="AlphaFoldDB" id="A0AAD7W312"/>
<sequence>MKAISLILTTLLLCVLCSLVFPQNINSPKQCCFHYQGRIAPKVIRYERTDQHCAKDAVIFFNHKGAKYCVDPTRKWVKAVMNRVDIKETGSGDKQ</sequence>
<dbReference type="GO" id="GO:0006955">
    <property type="term" value="P:immune response"/>
    <property type="evidence" value="ECO:0007669"/>
    <property type="project" value="InterPro"/>
</dbReference>
<accession>A0AAD7W312</accession>
<keyword evidence="4 9" id="KW-0964">Secreted</keyword>
<dbReference type="PANTHER" id="PTHR12015">
    <property type="entry name" value="SMALL INDUCIBLE CYTOKINE A"/>
    <property type="match status" value="1"/>
</dbReference>
<evidence type="ECO:0000313" key="11">
    <source>
        <dbReference type="EMBL" id="KAJ8377780.1"/>
    </source>
</evidence>
<dbReference type="PANTHER" id="PTHR12015:SF183">
    <property type="entry name" value="C-C MOTIF CHEMOKINE 3"/>
    <property type="match status" value="1"/>
</dbReference>
<evidence type="ECO:0000256" key="2">
    <source>
        <dbReference type="ARBA" id="ARBA00010868"/>
    </source>
</evidence>
<keyword evidence="9" id="KW-0145">Chemotaxis</keyword>
<protein>
    <recommendedName>
        <fullName evidence="9">C-C motif chemokine</fullName>
    </recommendedName>
</protein>
<dbReference type="SUPFAM" id="SSF54117">
    <property type="entry name" value="Interleukin 8-like chemokines"/>
    <property type="match status" value="1"/>
</dbReference>
<keyword evidence="5 9" id="KW-0732">Signal</keyword>
<comment type="subcellular location">
    <subcellularLocation>
        <location evidence="1 9">Secreted</location>
    </subcellularLocation>
</comment>
<evidence type="ECO:0000256" key="3">
    <source>
        <dbReference type="ARBA" id="ARBA00022514"/>
    </source>
</evidence>
<dbReference type="PROSITE" id="PS00472">
    <property type="entry name" value="SMALL_CYTOKINES_CC"/>
    <property type="match status" value="1"/>
</dbReference>
<evidence type="ECO:0000256" key="6">
    <source>
        <dbReference type="ARBA" id="ARBA00023157"/>
    </source>
</evidence>
<reference evidence="11" key="1">
    <citation type="journal article" date="2023" name="Science">
        <title>Genome structures resolve the early diversification of teleost fishes.</title>
        <authorList>
            <person name="Parey E."/>
            <person name="Louis A."/>
            <person name="Montfort J."/>
            <person name="Bouchez O."/>
            <person name="Roques C."/>
            <person name="Iampietro C."/>
            <person name="Lluch J."/>
            <person name="Castinel A."/>
            <person name="Donnadieu C."/>
            <person name="Desvignes T."/>
            <person name="Floi Bucao C."/>
            <person name="Jouanno E."/>
            <person name="Wen M."/>
            <person name="Mejri S."/>
            <person name="Dirks R."/>
            <person name="Jansen H."/>
            <person name="Henkel C."/>
            <person name="Chen W.J."/>
            <person name="Zahm M."/>
            <person name="Cabau C."/>
            <person name="Klopp C."/>
            <person name="Thompson A.W."/>
            <person name="Robinson-Rechavi M."/>
            <person name="Braasch I."/>
            <person name="Lecointre G."/>
            <person name="Bobe J."/>
            <person name="Postlethwait J.H."/>
            <person name="Berthelot C."/>
            <person name="Roest Crollius H."/>
            <person name="Guiguen Y."/>
        </authorList>
    </citation>
    <scope>NUCLEOTIDE SEQUENCE</scope>
    <source>
        <strain evidence="11">NC1722</strain>
    </source>
</reference>
<evidence type="ECO:0000256" key="7">
    <source>
        <dbReference type="ARBA" id="ARBA00044740"/>
    </source>
</evidence>
<proteinExistence type="inferred from homology"/>
<keyword evidence="12" id="KW-1185">Reference proteome</keyword>
<keyword evidence="6" id="KW-1015">Disulfide bond</keyword>
<dbReference type="Proteomes" id="UP001221898">
    <property type="component" value="Unassembled WGS sequence"/>
</dbReference>
<dbReference type="InterPro" id="IPR000827">
    <property type="entry name" value="Chemokine_CC_CS"/>
</dbReference>
<name>A0AAD7W312_9TELE</name>
<comment type="function">
    <text evidence="7">Monokine with inflammatory and chemokinetic properties. Binds to CCR1, CCR4 and CCR5. One of the major HIV-suppressive factors produced by CD8+ T-cells. Recombinant MIP-1-alpha induces a dose-dependent inhibition of different strains of HIV-1, HIV-2, and simian immunodeficiency virus (SIV).</text>
</comment>
<dbReference type="InterPro" id="IPR039809">
    <property type="entry name" value="Chemokine_b/g/d"/>
</dbReference>
<evidence type="ECO:0000256" key="5">
    <source>
        <dbReference type="ARBA" id="ARBA00022729"/>
    </source>
</evidence>
<feature type="domain" description="Chemokine interleukin-8-like" evidence="10">
    <location>
        <begin position="28"/>
        <end position="84"/>
    </location>
</feature>